<dbReference type="EMBL" id="FTOF01000001">
    <property type="protein sequence ID" value="SIS39198.1"/>
    <property type="molecule type" value="Genomic_DNA"/>
</dbReference>
<reference evidence="4" key="1">
    <citation type="submission" date="2017-01" db="EMBL/GenBank/DDBJ databases">
        <authorList>
            <person name="Varghese N."/>
            <person name="Submissions S."/>
        </authorList>
    </citation>
    <scope>NUCLEOTIDE SEQUENCE [LARGE SCALE GENOMIC DNA]</scope>
    <source>
        <strain evidence="4">DSM 44531</strain>
    </source>
</reference>
<proteinExistence type="predicted"/>
<feature type="compositionally biased region" description="Polar residues" evidence="1">
    <location>
        <begin position="164"/>
        <end position="176"/>
    </location>
</feature>
<keyword evidence="2" id="KW-0472">Membrane</keyword>
<keyword evidence="4" id="KW-1185">Reference proteome</keyword>
<keyword evidence="2" id="KW-0812">Transmembrane</keyword>
<feature type="transmembrane region" description="Helical" evidence="2">
    <location>
        <begin position="115"/>
        <end position="138"/>
    </location>
</feature>
<dbReference type="STRING" id="1161099.SAMN05444817_101264"/>
<feature type="compositionally biased region" description="Basic and acidic residues" evidence="1">
    <location>
        <begin position="224"/>
        <end position="233"/>
    </location>
</feature>
<feature type="compositionally biased region" description="Low complexity" evidence="1">
    <location>
        <begin position="177"/>
        <end position="192"/>
    </location>
</feature>
<dbReference type="Proteomes" id="UP000186292">
    <property type="component" value="Unassembled WGS sequence"/>
</dbReference>
<dbReference type="OrthoDB" id="4406276at2"/>
<evidence type="ECO:0000256" key="1">
    <source>
        <dbReference type="SAM" id="MobiDB-lite"/>
    </source>
</evidence>
<keyword evidence="2" id="KW-1133">Transmembrane helix</keyword>
<dbReference type="RefSeq" id="WP_076598236.1">
    <property type="nucleotide sequence ID" value="NZ_CP046976.1"/>
</dbReference>
<protein>
    <submittedName>
        <fullName evidence="3">Uncharacterized protein</fullName>
    </submittedName>
</protein>
<evidence type="ECO:0000313" key="3">
    <source>
        <dbReference type="EMBL" id="SIS39198.1"/>
    </source>
</evidence>
<dbReference type="AlphaFoldDB" id="A0A1N7IQ53"/>
<evidence type="ECO:0000256" key="2">
    <source>
        <dbReference type="SAM" id="Phobius"/>
    </source>
</evidence>
<gene>
    <name evidence="3" type="ORF">SAMN05444817_101264</name>
</gene>
<evidence type="ECO:0000313" key="4">
    <source>
        <dbReference type="Proteomes" id="UP000186292"/>
    </source>
</evidence>
<organism evidence="3 4">
    <name type="scientific">Corynebacterium appendicis CIP 107643</name>
    <dbReference type="NCBI Taxonomy" id="1161099"/>
    <lineage>
        <taxon>Bacteria</taxon>
        <taxon>Bacillati</taxon>
        <taxon>Actinomycetota</taxon>
        <taxon>Actinomycetes</taxon>
        <taxon>Mycobacteriales</taxon>
        <taxon>Corynebacteriaceae</taxon>
        <taxon>Corynebacterium</taxon>
    </lineage>
</organism>
<sequence length="233" mass="25320">MNLRNIRVASKVAGTLFNRFRELNNEQQRDVYEAVRIMARGGDGEDGNGTNAEEEDTSNFSEARLKAGDVTRAAHARLDRRRALFDAEQLDKKEKKELEKALKKRQKAAKNKKKGGIALSALILALLAAAAGAVYFFIFGSDSPTASTKAKKGTAPKQPAPPTVQRTQPPTKGSTRVTTVNATNASSTPNTNDHGPLSEEPAERDEELLSSIDEQLSTLDTLDDDQRGGADQR</sequence>
<feature type="region of interest" description="Disordered" evidence="1">
    <location>
        <begin position="146"/>
        <end position="233"/>
    </location>
</feature>
<name>A0A1N7IQ53_9CORY</name>
<accession>A0A1N7IQ53</accession>